<sequence length="422" mass="46538">MTRDAPQMTPAPPRLGPRPLALHLGLATTSVATSLATLPLRQQGVADLPLPLPDPLETSARQMAEEGRADILQALADQGSDMVRDMIDGIRRYHNHPYRRQSRDRPVIWQSGTTTLLDGAPDAPGSAPIVFLVPSLVNRAYVLDLMPGRSLLDYLAARGFRPLLLDWNAPGEEERNFDMSDYVRARILPAVDFVAENMADAPLHLAGYCMGGTLAAAVAQRRQTKIRSFIAIASPWDFHADFGGEAKTLLSQRQMWDNIITGFGELPVDLLQTFFTSLDPNLGLRKFSKFAQMDMDSDRALEFVAIEDWLNDGYPLVKGVAKEVFDKWYGRNEPNLMRWEVDGQIVRPQDIRVPSLVAVPKSDKIVPRPSALALSNALPEATVITPPSGHVGMMAGRQAETGLWRQLGDWIASGGKFADKPK</sequence>
<dbReference type="PANTHER" id="PTHR36837">
    <property type="entry name" value="POLY(3-HYDROXYALKANOATE) POLYMERASE SUBUNIT PHAC"/>
    <property type="match status" value="1"/>
</dbReference>
<proteinExistence type="predicted"/>
<evidence type="ECO:0000313" key="3">
    <source>
        <dbReference type="Proteomes" id="UP000445696"/>
    </source>
</evidence>
<organism evidence="2 3">
    <name type="scientific">Sneathiella chungangensis</name>
    <dbReference type="NCBI Taxonomy" id="1418234"/>
    <lineage>
        <taxon>Bacteria</taxon>
        <taxon>Pseudomonadati</taxon>
        <taxon>Pseudomonadota</taxon>
        <taxon>Alphaproteobacteria</taxon>
        <taxon>Sneathiellales</taxon>
        <taxon>Sneathiellaceae</taxon>
        <taxon>Sneathiella</taxon>
    </lineage>
</organism>
<accession>A0A845MJI5</accession>
<evidence type="ECO:0000313" key="2">
    <source>
        <dbReference type="EMBL" id="MZR24233.1"/>
    </source>
</evidence>
<dbReference type="InterPro" id="IPR029058">
    <property type="entry name" value="AB_hydrolase_fold"/>
</dbReference>
<dbReference type="GO" id="GO:0016787">
    <property type="term" value="F:hydrolase activity"/>
    <property type="evidence" value="ECO:0007669"/>
    <property type="project" value="UniProtKB-KW"/>
</dbReference>
<name>A0A845MJI5_9PROT</name>
<reference evidence="2 3" key="1">
    <citation type="journal article" date="2014" name="Int. J. Syst. Evol. Microbiol.">
        <title>Sneathiella chungangensis sp. nov., isolated from a marine sand, and emended description of the genus Sneathiella.</title>
        <authorList>
            <person name="Siamphan C."/>
            <person name="Kim H."/>
            <person name="Lee J.S."/>
            <person name="Kim W."/>
        </authorList>
    </citation>
    <scope>NUCLEOTIDE SEQUENCE [LARGE SCALE GENOMIC DNA]</scope>
    <source>
        <strain evidence="2 3">KCTC 32476</strain>
    </source>
</reference>
<dbReference type="AlphaFoldDB" id="A0A845MJI5"/>
<comment type="caution">
    <text evidence="2">The sequence shown here is derived from an EMBL/GenBank/DDBJ whole genome shotgun (WGS) entry which is preliminary data.</text>
</comment>
<dbReference type="EMBL" id="WTVA01000015">
    <property type="protein sequence ID" value="MZR24233.1"/>
    <property type="molecule type" value="Genomic_DNA"/>
</dbReference>
<dbReference type="InterPro" id="IPR051321">
    <property type="entry name" value="PHA/PHB_synthase"/>
</dbReference>
<dbReference type="PANTHER" id="PTHR36837:SF2">
    <property type="entry name" value="POLY(3-HYDROXYALKANOATE) POLYMERASE SUBUNIT PHAC"/>
    <property type="match status" value="1"/>
</dbReference>
<dbReference type="RefSeq" id="WP_161340686.1">
    <property type="nucleotide sequence ID" value="NZ_JBHSDG010000003.1"/>
</dbReference>
<dbReference type="Proteomes" id="UP000445696">
    <property type="component" value="Unassembled WGS sequence"/>
</dbReference>
<keyword evidence="3" id="KW-1185">Reference proteome</keyword>
<keyword evidence="2" id="KW-0378">Hydrolase</keyword>
<dbReference type="SUPFAM" id="SSF53474">
    <property type="entry name" value="alpha/beta-Hydrolases"/>
    <property type="match status" value="1"/>
</dbReference>
<dbReference type="Gene3D" id="3.40.50.1820">
    <property type="entry name" value="alpha/beta hydrolase"/>
    <property type="match status" value="1"/>
</dbReference>
<protein>
    <submittedName>
        <fullName evidence="2">Alpha/beta fold hydrolase</fullName>
    </submittedName>
</protein>
<feature type="domain" description="AB hydrolase-1" evidence="1">
    <location>
        <begin position="150"/>
        <end position="394"/>
    </location>
</feature>
<gene>
    <name evidence="2" type="ORF">GQF03_18000</name>
</gene>
<evidence type="ECO:0000259" key="1">
    <source>
        <dbReference type="Pfam" id="PF00561"/>
    </source>
</evidence>
<dbReference type="OrthoDB" id="9767934at2"/>
<dbReference type="InterPro" id="IPR000073">
    <property type="entry name" value="AB_hydrolase_1"/>
</dbReference>
<dbReference type="Pfam" id="PF00561">
    <property type="entry name" value="Abhydrolase_1"/>
    <property type="match status" value="1"/>
</dbReference>